<evidence type="ECO:0000313" key="1">
    <source>
        <dbReference type="EMBL" id="MRX64548.1"/>
    </source>
</evidence>
<evidence type="ECO:0000313" key="2">
    <source>
        <dbReference type="Proteomes" id="UP000443153"/>
    </source>
</evidence>
<name>A0A6I2MLE6_9FLAO</name>
<proteinExistence type="predicted"/>
<keyword evidence="2" id="KW-1185">Reference proteome</keyword>
<dbReference type="RefSeq" id="WP_154366526.1">
    <property type="nucleotide sequence ID" value="NZ_WKJH01000006.1"/>
</dbReference>
<dbReference type="OrthoDB" id="212459at2"/>
<sequence>MSNFKLLFSEYFDIEEDVMNEYGALNICLSSDLPLFIDPFLLFASEKVEYKELHDNVVNHLLHLKEYATENGGKNVNVDLFRFPEIKQNWLGLAKYGNSGKGLGKRFANGAIKAFNGFYNKFGEEEISAETHIEKLTLLNSGIGKDFISDFTTNLILEYLLKYTEKFALEHLSKDHIKDFSIRCIFDKKLKIWKPRTFKLPYFFRESNGDFILLTPLNILTIDDSIINNADFVSNFSNVTRSLENESLRSAVNDFFRGCLPKKPSQQDKLDAFIRTVEEFPDLIDYYIKLKEDKRGEISAVTTAKIEDIRSKLVDALTPLCELLNEQSDFYKVLPNSYEESLQRTLFLKDVIENNDGYRIFYDGSRPIAKEDTIQRIFRLTWYASPYDVNSEVNNGRGPADYKVSFGSGDSTIVEFKLAKSSSLKRNLENQTNIYKAASKSSNDISVVLCYTSSDIRKVQKVLREIGKEGHENIVVIDATPKTSASKV</sequence>
<organism evidence="1 2">
    <name type="scientific">Maribacter luteus</name>
    <dbReference type="NCBI Taxonomy" id="2594478"/>
    <lineage>
        <taxon>Bacteria</taxon>
        <taxon>Pseudomonadati</taxon>
        <taxon>Bacteroidota</taxon>
        <taxon>Flavobacteriia</taxon>
        <taxon>Flavobacteriales</taxon>
        <taxon>Flavobacteriaceae</taxon>
        <taxon>Maribacter</taxon>
    </lineage>
</organism>
<dbReference type="AlphaFoldDB" id="A0A6I2MLE6"/>
<dbReference type="EMBL" id="WKJH01000006">
    <property type="protein sequence ID" value="MRX64548.1"/>
    <property type="molecule type" value="Genomic_DNA"/>
</dbReference>
<comment type="caution">
    <text evidence="1">The sequence shown here is derived from an EMBL/GenBank/DDBJ whole genome shotgun (WGS) entry which is preliminary data.</text>
</comment>
<dbReference type="Proteomes" id="UP000443153">
    <property type="component" value="Unassembled WGS sequence"/>
</dbReference>
<accession>A0A6I2MLE6</accession>
<protein>
    <submittedName>
        <fullName evidence="1">Uncharacterized protein</fullName>
    </submittedName>
</protein>
<reference evidence="1 2" key="1">
    <citation type="submission" date="2019-11" db="EMBL/GenBank/DDBJ databases">
        <title>Maribacter lutea sp. nov., a marine bacterium isolated from intertidal sand.</title>
        <authorList>
            <person name="Liu A."/>
        </authorList>
    </citation>
    <scope>NUCLEOTIDE SEQUENCE [LARGE SCALE GENOMIC DNA]</scope>
    <source>
        <strain evidence="1 2">RZ05</strain>
    </source>
</reference>
<gene>
    <name evidence="1" type="ORF">GJ691_10225</name>
</gene>